<feature type="compositionally biased region" description="Low complexity" evidence="6">
    <location>
        <begin position="1"/>
        <end position="17"/>
    </location>
</feature>
<comment type="subcellular location">
    <subcellularLocation>
        <location evidence="1">Nucleus</location>
    </subcellularLocation>
</comment>
<evidence type="ECO:0000259" key="7">
    <source>
        <dbReference type="PROSITE" id="PS50863"/>
    </source>
</evidence>
<dbReference type="GO" id="GO:0005634">
    <property type="term" value="C:nucleus"/>
    <property type="evidence" value="ECO:0007669"/>
    <property type="project" value="UniProtKB-SubCell"/>
</dbReference>
<evidence type="ECO:0000313" key="9">
    <source>
        <dbReference type="Proteomes" id="UP000237105"/>
    </source>
</evidence>
<evidence type="ECO:0000256" key="3">
    <source>
        <dbReference type="ARBA" id="ARBA00023125"/>
    </source>
</evidence>
<dbReference type="PANTHER" id="PTHR31391:SF64">
    <property type="entry name" value="B3 DOMAIN-CONTAINING PROTEIN OS06G0112300"/>
    <property type="match status" value="1"/>
</dbReference>
<evidence type="ECO:0000256" key="5">
    <source>
        <dbReference type="ARBA" id="ARBA00023242"/>
    </source>
</evidence>
<dbReference type="GO" id="GO:0003677">
    <property type="term" value="F:DNA binding"/>
    <property type="evidence" value="ECO:0007669"/>
    <property type="project" value="UniProtKB-KW"/>
</dbReference>
<keyword evidence="5" id="KW-0539">Nucleus</keyword>
<dbReference type="InterPro" id="IPR044837">
    <property type="entry name" value="REM16-like"/>
</dbReference>
<reference evidence="9" key="1">
    <citation type="submission" date="2016-06" db="EMBL/GenBank/DDBJ databases">
        <title>Parallel loss of symbiosis genes in relatives of nitrogen-fixing non-legume Parasponia.</title>
        <authorList>
            <person name="Van Velzen R."/>
            <person name="Holmer R."/>
            <person name="Bu F."/>
            <person name="Rutten L."/>
            <person name="Van Zeijl A."/>
            <person name="Liu W."/>
            <person name="Santuari L."/>
            <person name="Cao Q."/>
            <person name="Sharma T."/>
            <person name="Shen D."/>
            <person name="Roswanjaya Y."/>
            <person name="Wardhani T."/>
            <person name="Kalhor M.S."/>
            <person name="Jansen J."/>
            <person name="Van den Hoogen J."/>
            <person name="Gungor B."/>
            <person name="Hartog M."/>
            <person name="Hontelez J."/>
            <person name="Verver J."/>
            <person name="Yang W.-C."/>
            <person name="Schijlen E."/>
            <person name="Repin R."/>
            <person name="Schilthuizen M."/>
            <person name="Schranz E."/>
            <person name="Heidstra R."/>
            <person name="Miyata K."/>
            <person name="Fedorova E."/>
            <person name="Kohlen W."/>
            <person name="Bisseling T."/>
            <person name="Smit S."/>
            <person name="Geurts R."/>
        </authorList>
    </citation>
    <scope>NUCLEOTIDE SEQUENCE [LARGE SCALE GENOMIC DNA]</scope>
    <source>
        <strain evidence="9">cv. WU1-14</strain>
    </source>
</reference>
<dbReference type="CDD" id="cd10017">
    <property type="entry name" value="B3_DNA"/>
    <property type="match status" value="1"/>
</dbReference>
<dbReference type="SMART" id="SM01019">
    <property type="entry name" value="B3"/>
    <property type="match status" value="1"/>
</dbReference>
<evidence type="ECO:0000256" key="2">
    <source>
        <dbReference type="ARBA" id="ARBA00023015"/>
    </source>
</evidence>
<feature type="region of interest" description="Disordered" evidence="6">
    <location>
        <begin position="1"/>
        <end position="22"/>
    </location>
</feature>
<evidence type="ECO:0000256" key="6">
    <source>
        <dbReference type="SAM" id="MobiDB-lite"/>
    </source>
</evidence>
<dbReference type="Gene3D" id="2.40.330.10">
    <property type="entry name" value="DNA-binding pseudobarrel domain"/>
    <property type="match status" value="1"/>
</dbReference>
<dbReference type="PANTHER" id="PTHR31391">
    <property type="entry name" value="B3 DOMAIN-CONTAINING PROTEIN OS11G0197600-RELATED"/>
    <property type="match status" value="1"/>
</dbReference>
<dbReference type="Proteomes" id="UP000237105">
    <property type="component" value="Unassembled WGS sequence"/>
</dbReference>
<sequence>MEEQMSNEGSNVSSTSNNEEELLDEEFRPLSGKPFFTVILAKSHVHPINRLVLPAKILPLLPSLVVPVVLTYRGKKWDMVYDGTNDNSKRFDSSWRTFANENNLKIGDACVFELEESSTRVLVFRVQILRGDIPYELLPRIIGDSSASPIVIK</sequence>
<keyword evidence="2" id="KW-0805">Transcription regulation</keyword>
<dbReference type="STRING" id="3476.A0A2P5CRU4"/>
<comment type="caution">
    <text evidence="8">The sequence shown here is derived from an EMBL/GenBank/DDBJ whole genome shotgun (WGS) entry which is preliminary data.</text>
</comment>
<dbReference type="PROSITE" id="PS50863">
    <property type="entry name" value="B3"/>
    <property type="match status" value="1"/>
</dbReference>
<organism evidence="8 9">
    <name type="scientific">Parasponia andersonii</name>
    <name type="common">Sponia andersonii</name>
    <dbReference type="NCBI Taxonomy" id="3476"/>
    <lineage>
        <taxon>Eukaryota</taxon>
        <taxon>Viridiplantae</taxon>
        <taxon>Streptophyta</taxon>
        <taxon>Embryophyta</taxon>
        <taxon>Tracheophyta</taxon>
        <taxon>Spermatophyta</taxon>
        <taxon>Magnoliopsida</taxon>
        <taxon>eudicotyledons</taxon>
        <taxon>Gunneridae</taxon>
        <taxon>Pentapetalae</taxon>
        <taxon>rosids</taxon>
        <taxon>fabids</taxon>
        <taxon>Rosales</taxon>
        <taxon>Cannabaceae</taxon>
        <taxon>Parasponia</taxon>
    </lineage>
</organism>
<dbReference type="AlphaFoldDB" id="A0A2P5CRU4"/>
<proteinExistence type="predicted"/>
<dbReference type="EMBL" id="JXTB01000101">
    <property type="protein sequence ID" value="PON63753.1"/>
    <property type="molecule type" value="Genomic_DNA"/>
</dbReference>
<keyword evidence="4" id="KW-0804">Transcription</keyword>
<keyword evidence="3" id="KW-0238">DNA-binding</keyword>
<dbReference type="SUPFAM" id="SSF101936">
    <property type="entry name" value="DNA-binding pseudobarrel domain"/>
    <property type="match status" value="1"/>
</dbReference>
<protein>
    <submittedName>
        <fullName evidence="8">B3 DNA binding domain containing protein</fullName>
    </submittedName>
</protein>
<dbReference type="InterPro" id="IPR003340">
    <property type="entry name" value="B3_DNA-bd"/>
</dbReference>
<feature type="domain" description="TF-B3" evidence="7">
    <location>
        <begin position="36"/>
        <end position="127"/>
    </location>
</feature>
<keyword evidence="9" id="KW-1185">Reference proteome</keyword>
<evidence type="ECO:0000256" key="4">
    <source>
        <dbReference type="ARBA" id="ARBA00023163"/>
    </source>
</evidence>
<evidence type="ECO:0000256" key="1">
    <source>
        <dbReference type="ARBA" id="ARBA00004123"/>
    </source>
</evidence>
<evidence type="ECO:0000313" key="8">
    <source>
        <dbReference type="EMBL" id="PON63753.1"/>
    </source>
</evidence>
<name>A0A2P5CRU4_PARAD</name>
<accession>A0A2P5CRU4</accession>
<dbReference type="InterPro" id="IPR015300">
    <property type="entry name" value="DNA-bd_pseudobarrel_sf"/>
</dbReference>
<dbReference type="OrthoDB" id="638806at2759"/>
<gene>
    <name evidence="8" type="ORF">PanWU01x14_129090</name>
</gene>
<dbReference type="Pfam" id="PF02362">
    <property type="entry name" value="B3"/>
    <property type="match status" value="1"/>
</dbReference>